<evidence type="ECO:0000313" key="2">
    <source>
        <dbReference type="Proteomes" id="UP001056120"/>
    </source>
</evidence>
<comment type="caution">
    <text evidence="1">The sequence shown here is derived from an EMBL/GenBank/DDBJ whole genome shotgun (WGS) entry which is preliminary data.</text>
</comment>
<proteinExistence type="predicted"/>
<reference evidence="2" key="1">
    <citation type="journal article" date="2022" name="Mol. Ecol. Resour.">
        <title>The genomes of chicory, endive, great burdock and yacon provide insights into Asteraceae palaeo-polyploidization history and plant inulin production.</title>
        <authorList>
            <person name="Fan W."/>
            <person name="Wang S."/>
            <person name="Wang H."/>
            <person name="Wang A."/>
            <person name="Jiang F."/>
            <person name="Liu H."/>
            <person name="Zhao H."/>
            <person name="Xu D."/>
            <person name="Zhang Y."/>
        </authorList>
    </citation>
    <scope>NUCLEOTIDE SEQUENCE [LARGE SCALE GENOMIC DNA]</scope>
    <source>
        <strain evidence="2">cv. Yunnan</strain>
    </source>
</reference>
<name>A0ACB9IS58_9ASTR</name>
<protein>
    <submittedName>
        <fullName evidence="1">Uncharacterized protein</fullName>
    </submittedName>
</protein>
<evidence type="ECO:0000313" key="1">
    <source>
        <dbReference type="EMBL" id="KAI3810493.1"/>
    </source>
</evidence>
<reference evidence="1 2" key="2">
    <citation type="journal article" date="2022" name="Mol. Ecol. Resour.">
        <title>The genomes of chicory, endive, great burdock and yacon provide insights into Asteraceae paleo-polyploidization history and plant inulin production.</title>
        <authorList>
            <person name="Fan W."/>
            <person name="Wang S."/>
            <person name="Wang H."/>
            <person name="Wang A."/>
            <person name="Jiang F."/>
            <person name="Liu H."/>
            <person name="Zhao H."/>
            <person name="Xu D."/>
            <person name="Zhang Y."/>
        </authorList>
    </citation>
    <scope>NUCLEOTIDE SEQUENCE [LARGE SCALE GENOMIC DNA]</scope>
    <source>
        <strain evidence="2">cv. Yunnan</strain>
        <tissue evidence="1">Leaves</tissue>
    </source>
</reference>
<sequence>MFAQISCLCELGLHELSLSKLLLCEYLVPVQVPILEPAVNVQVPIQELVIKPHIEEPVNEEAFNPDMFIVDEHNFIFEQQEGNQEDEFQGNVDLGDYEGLVFNSSETNSETEKNKEKDEAKNENQDKDKDLNRAIVVYESGKEASGSQAQNEDKLFFDIEKEIDESMKDVEAMFHTLFPDHNPDKVAETQEDESDPDLLFEDIEDEANLLEKFIYVNAQGEEITGIDSDIITESNSPPHKESSTTTLVECSSSTPAWKPASP</sequence>
<gene>
    <name evidence="1" type="ORF">L1987_20109</name>
</gene>
<keyword evidence="2" id="KW-1185">Reference proteome</keyword>
<organism evidence="1 2">
    <name type="scientific">Smallanthus sonchifolius</name>
    <dbReference type="NCBI Taxonomy" id="185202"/>
    <lineage>
        <taxon>Eukaryota</taxon>
        <taxon>Viridiplantae</taxon>
        <taxon>Streptophyta</taxon>
        <taxon>Embryophyta</taxon>
        <taxon>Tracheophyta</taxon>
        <taxon>Spermatophyta</taxon>
        <taxon>Magnoliopsida</taxon>
        <taxon>eudicotyledons</taxon>
        <taxon>Gunneridae</taxon>
        <taxon>Pentapetalae</taxon>
        <taxon>asterids</taxon>
        <taxon>campanulids</taxon>
        <taxon>Asterales</taxon>
        <taxon>Asteraceae</taxon>
        <taxon>Asteroideae</taxon>
        <taxon>Heliantheae alliance</taxon>
        <taxon>Millerieae</taxon>
        <taxon>Smallanthus</taxon>
    </lineage>
</organism>
<accession>A0ACB9IS58</accession>
<dbReference type="EMBL" id="CM042024">
    <property type="protein sequence ID" value="KAI3810493.1"/>
    <property type="molecule type" value="Genomic_DNA"/>
</dbReference>
<dbReference type="Proteomes" id="UP001056120">
    <property type="component" value="Linkage Group LG07"/>
</dbReference>